<evidence type="ECO:0000256" key="3">
    <source>
        <dbReference type="ARBA" id="ARBA00022960"/>
    </source>
</evidence>
<dbReference type="Pfam" id="PF13480">
    <property type="entry name" value="Acetyltransf_6"/>
    <property type="match status" value="1"/>
</dbReference>
<dbReference type="STRING" id="1802202.A2730_02775"/>
<dbReference type="InterPro" id="IPR016181">
    <property type="entry name" value="Acyl_CoA_acyltransferase"/>
</dbReference>
<sequence>MEVREIGDKKIWEDFLLPCTQKTFLQSWNWGNFHISLGNKIWRLGIYENNSLIAVALVIKIFAKRGSFLLVPHGPVVMEHGIWNMEQILKTLLNSLQELAKQEKVDFIRISPIWERTPENIVCFKRLGFRTAPLHYHPESSWKLNIGAEENVLFDQMRKTTRYLLRQAQKDANVEIVKSTSIEDMKIFYDIHQEVVKVQKFVPFSLDYLTKELLAFLPDAQIAIFFAKYNGEIIAGAYEIFWSGIGFYHHAALLPKYKKIPVSYLLQWEAIKEAKKRGCILYDFWGYADPVKNPTHPYAGPTLFKMGFGGYKAEYVKTQDLVISQKYWINYTIETIRKIKRGL</sequence>
<dbReference type="SUPFAM" id="SSF55729">
    <property type="entry name" value="Acyl-CoA N-acyltransferases (Nat)"/>
    <property type="match status" value="2"/>
</dbReference>
<dbReference type="InterPro" id="IPR003447">
    <property type="entry name" value="FEMABX"/>
</dbReference>
<dbReference type="GO" id="GO:0008360">
    <property type="term" value="P:regulation of cell shape"/>
    <property type="evidence" value="ECO:0007669"/>
    <property type="project" value="UniProtKB-KW"/>
</dbReference>
<keyword evidence="3" id="KW-0133">Cell shape</keyword>
<dbReference type="EMBL" id="MHOO01000004">
    <property type="protein sequence ID" value="OGZ64594.1"/>
    <property type="molecule type" value="Genomic_DNA"/>
</dbReference>
<keyword evidence="6" id="KW-0961">Cell wall biogenesis/degradation</keyword>
<name>A0A1G2HPY0_9BACT</name>
<evidence type="ECO:0000313" key="9">
    <source>
        <dbReference type="Proteomes" id="UP000176855"/>
    </source>
</evidence>
<dbReference type="GO" id="GO:0016747">
    <property type="term" value="F:acyltransferase activity, transferring groups other than amino-acyl groups"/>
    <property type="evidence" value="ECO:0007669"/>
    <property type="project" value="InterPro"/>
</dbReference>
<keyword evidence="4" id="KW-0573">Peptidoglycan synthesis</keyword>
<evidence type="ECO:0000256" key="5">
    <source>
        <dbReference type="ARBA" id="ARBA00023315"/>
    </source>
</evidence>
<evidence type="ECO:0000256" key="4">
    <source>
        <dbReference type="ARBA" id="ARBA00022984"/>
    </source>
</evidence>
<dbReference type="AlphaFoldDB" id="A0A1G2HPY0"/>
<keyword evidence="5" id="KW-0012">Acyltransferase</keyword>
<evidence type="ECO:0000256" key="2">
    <source>
        <dbReference type="ARBA" id="ARBA00022679"/>
    </source>
</evidence>
<accession>A0A1G2HPY0</accession>
<protein>
    <recommendedName>
        <fullName evidence="7">N-acetyltransferase domain-containing protein</fullName>
    </recommendedName>
</protein>
<feature type="domain" description="N-acetyltransferase" evidence="7">
    <location>
        <begin position="174"/>
        <end position="334"/>
    </location>
</feature>
<proteinExistence type="inferred from homology"/>
<dbReference type="PROSITE" id="PS51191">
    <property type="entry name" value="FEMABX"/>
    <property type="match status" value="1"/>
</dbReference>
<evidence type="ECO:0000313" key="8">
    <source>
        <dbReference type="EMBL" id="OGZ64594.1"/>
    </source>
</evidence>
<dbReference type="InterPro" id="IPR038740">
    <property type="entry name" value="BioF2-like_GNAT_dom"/>
</dbReference>
<dbReference type="InterPro" id="IPR000182">
    <property type="entry name" value="GNAT_dom"/>
</dbReference>
<dbReference type="PANTHER" id="PTHR36174">
    <property type="entry name" value="LIPID II:GLYCINE GLYCYLTRANSFERASE"/>
    <property type="match status" value="1"/>
</dbReference>
<dbReference type="PROSITE" id="PS51186">
    <property type="entry name" value="GNAT"/>
    <property type="match status" value="1"/>
</dbReference>
<dbReference type="InterPro" id="IPR050644">
    <property type="entry name" value="PG_Glycine_Bridge_Synth"/>
</dbReference>
<evidence type="ECO:0000256" key="1">
    <source>
        <dbReference type="ARBA" id="ARBA00009943"/>
    </source>
</evidence>
<dbReference type="GO" id="GO:0009252">
    <property type="term" value="P:peptidoglycan biosynthetic process"/>
    <property type="evidence" value="ECO:0007669"/>
    <property type="project" value="UniProtKB-KW"/>
</dbReference>
<evidence type="ECO:0000259" key="7">
    <source>
        <dbReference type="PROSITE" id="PS51186"/>
    </source>
</evidence>
<gene>
    <name evidence="8" type="ORF">A2730_02775</name>
</gene>
<dbReference type="PANTHER" id="PTHR36174:SF1">
    <property type="entry name" value="LIPID II:GLYCINE GLYCYLTRANSFERASE"/>
    <property type="match status" value="1"/>
</dbReference>
<reference evidence="8 9" key="1">
    <citation type="journal article" date="2016" name="Nat. Commun.">
        <title>Thousands of microbial genomes shed light on interconnected biogeochemical processes in an aquifer system.</title>
        <authorList>
            <person name="Anantharaman K."/>
            <person name="Brown C.T."/>
            <person name="Hug L.A."/>
            <person name="Sharon I."/>
            <person name="Castelle C.J."/>
            <person name="Probst A.J."/>
            <person name="Thomas B.C."/>
            <person name="Singh A."/>
            <person name="Wilkins M.J."/>
            <person name="Karaoz U."/>
            <person name="Brodie E.L."/>
            <person name="Williams K.H."/>
            <person name="Hubbard S.S."/>
            <person name="Banfield J.F."/>
        </authorList>
    </citation>
    <scope>NUCLEOTIDE SEQUENCE [LARGE SCALE GENOMIC DNA]</scope>
</reference>
<comment type="similarity">
    <text evidence="1">Belongs to the FemABX family.</text>
</comment>
<keyword evidence="2" id="KW-0808">Transferase</keyword>
<dbReference type="GO" id="GO:0016755">
    <property type="term" value="F:aminoacyltransferase activity"/>
    <property type="evidence" value="ECO:0007669"/>
    <property type="project" value="InterPro"/>
</dbReference>
<organism evidence="8 9">
    <name type="scientific">Candidatus Staskawiczbacteria bacterium RIFCSPHIGHO2_01_FULL_39_25</name>
    <dbReference type="NCBI Taxonomy" id="1802202"/>
    <lineage>
        <taxon>Bacteria</taxon>
        <taxon>Candidatus Staskawicziibacteriota</taxon>
    </lineage>
</organism>
<dbReference type="GO" id="GO:0071555">
    <property type="term" value="P:cell wall organization"/>
    <property type="evidence" value="ECO:0007669"/>
    <property type="project" value="UniProtKB-KW"/>
</dbReference>
<evidence type="ECO:0000256" key="6">
    <source>
        <dbReference type="ARBA" id="ARBA00023316"/>
    </source>
</evidence>
<comment type="caution">
    <text evidence="8">The sequence shown here is derived from an EMBL/GenBank/DDBJ whole genome shotgun (WGS) entry which is preliminary data.</text>
</comment>
<dbReference type="Gene3D" id="3.40.630.30">
    <property type="match status" value="2"/>
</dbReference>
<dbReference type="Proteomes" id="UP000176855">
    <property type="component" value="Unassembled WGS sequence"/>
</dbReference>